<evidence type="ECO:0000256" key="2">
    <source>
        <dbReference type="ARBA" id="ARBA00023157"/>
    </source>
</evidence>
<feature type="non-terminal residue" evidence="6">
    <location>
        <position position="1"/>
    </location>
</feature>
<dbReference type="AlphaFoldDB" id="A0AAE1EV03"/>
<dbReference type="GO" id="GO:0009653">
    <property type="term" value="P:anatomical structure morphogenesis"/>
    <property type="evidence" value="ECO:0007669"/>
    <property type="project" value="UniProtKB-ARBA"/>
</dbReference>
<evidence type="ECO:0008006" key="8">
    <source>
        <dbReference type="Google" id="ProtNLM"/>
    </source>
</evidence>
<dbReference type="InterPro" id="IPR003961">
    <property type="entry name" value="FN3_dom"/>
</dbReference>
<feature type="domain" description="Ig-like" evidence="4">
    <location>
        <begin position="107"/>
        <end position="194"/>
    </location>
</feature>
<dbReference type="PROSITE" id="PS50835">
    <property type="entry name" value="IG_LIKE"/>
    <property type="match status" value="2"/>
</dbReference>
<dbReference type="Proteomes" id="UP001286313">
    <property type="component" value="Unassembled WGS sequence"/>
</dbReference>
<dbReference type="InterPro" id="IPR013783">
    <property type="entry name" value="Ig-like_fold"/>
</dbReference>
<dbReference type="GO" id="GO:0098609">
    <property type="term" value="P:cell-cell adhesion"/>
    <property type="evidence" value="ECO:0007669"/>
    <property type="project" value="TreeGrafter"/>
</dbReference>
<dbReference type="InterPro" id="IPR013098">
    <property type="entry name" value="Ig_I-set"/>
</dbReference>
<dbReference type="FunFam" id="2.60.40.10:FF:000028">
    <property type="entry name" value="Neuronal cell adhesion molecule"/>
    <property type="match status" value="2"/>
</dbReference>
<feature type="region of interest" description="Disordered" evidence="3">
    <location>
        <begin position="283"/>
        <end position="310"/>
    </location>
</feature>
<organism evidence="6 7">
    <name type="scientific">Petrolisthes cinctipes</name>
    <name type="common">Flat porcelain crab</name>
    <dbReference type="NCBI Taxonomy" id="88211"/>
    <lineage>
        <taxon>Eukaryota</taxon>
        <taxon>Metazoa</taxon>
        <taxon>Ecdysozoa</taxon>
        <taxon>Arthropoda</taxon>
        <taxon>Crustacea</taxon>
        <taxon>Multicrustacea</taxon>
        <taxon>Malacostraca</taxon>
        <taxon>Eumalacostraca</taxon>
        <taxon>Eucarida</taxon>
        <taxon>Decapoda</taxon>
        <taxon>Pleocyemata</taxon>
        <taxon>Anomura</taxon>
        <taxon>Galatheoidea</taxon>
        <taxon>Porcellanidae</taxon>
        <taxon>Petrolisthes</taxon>
    </lineage>
</organism>
<dbReference type="Pfam" id="PF07679">
    <property type="entry name" value="I-set"/>
    <property type="match status" value="1"/>
</dbReference>
<feature type="domain" description="Fibronectin type-III" evidence="5">
    <location>
        <begin position="407"/>
        <end position="504"/>
    </location>
</feature>
<dbReference type="Pfam" id="PF00041">
    <property type="entry name" value="fn3"/>
    <property type="match status" value="3"/>
</dbReference>
<dbReference type="SMART" id="SM00408">
    <property type="entry name" value="IGc2"/>
    <property type="match status" value="2"/>
</dbReference>
<dbReference type="Pfam" id="PF13927">
    <property type="entry name" value="Ig_3"/>
    <property type="match status" value="1"/>
</dbReference>
<feature type="domain" description="Fibronectin type-III" evidence="5">
    <location>
        <begin position="203"/>
        <end position="297"/>
    </location>
</feature>
<dbReference type="InterPro" id="IPR036179">
    <property type="entry name" value="Ig-like_dom_sf"/>
</dbReference>
<sequence length="643" mass="67646">AATWVEAPRDSSVTLGSTLAIPCHAQGFPTPTVTWRRTRADHPGQYTPVLGGGHGMGMGVGVGVASNGSLVVVGARSEDEGKYLCEATNGVGGGLSSLVTLTVNAPPRFDHGMERQVSARRGSRASLTCLVTGDPPITLNWQAPHTNIRDHTIVRDVAGGVRGELVLPSVNMEDAGEFTCTASNTYGTDTFVVTLVVKDVPGAPHGLRVTERGSRHLTVSWLPPTAPHTSRLKYIVQYRTDRATWSESEEVGVGDEVSSARLSPLLPDTPYLVRVSAANDLGTSLPSEPLQVRTEGEAPSAPPSGVRAEAVSSSSVRVEWSASPPATHHGDILGYNVGVRWHDSGGTGMYNFSVVGVGAGGGGREVVSELRPWVQYSFVVRAYNSHGPGPLSPPTVVRTMEDVPSAPPVGVECKGGVGGGSLHVSWSPPSPSHHNGLLQGYRLALSRLDDATEEVEEVTRVVGGLEETVGGLLPWTNYSVTVAARTRAGAGVTSPDLVCTTKEDVAGVPAGLRALQSGSDSALITFLPPSPPTGLLLGYTLHHRPPHARTPTQHPLHAHDTAHTLSHLSRGAHQFWLTAMTRVGEGPPTPTVKLTILDQGVGERGGGEEDVAGNIVNKRQPSLTRAANPSYLVLWEIKSILTV</sequence>
<gene>
    <name evidence="6" type="ORF">Pcinc_032114</name>
</gene>
<evidence type="ECO:0000259" key="5">
    <source>
        <dbReference type="PROSITE" id="PS50853"/>
    </source>
</evidence>
<evidence type="ECO:0000256" key="3">
    <source>
        <dbReference type="SAM" id="MobiDB-lite"/>
    </source>
</evidence>
<dbReference type="SMART" id="SM00060">
    <property type="entry name" value="FN3"/>
    <property type="match status" value="4"/>
</dbReference>
<dbReference type="FunFam" id="2.60.40.10:FF:000104">
    <property type="entry name" value="Down syndrome cell adhesion molecule b"/>
    <property type="match status" value="1"/>
</dbReference>
<evidence type="ECO:0000313" key="7">
    <source>
        <dbReference type="Proteomes" id="UP001286313"/>
    </source>
</evidence>
<dbReference type="GO" id="GO:0030154">
    <property type="term" value="P:cell differentiation"/>
    <property type="evidence" value="ECO:0007669"/>
    <property type="project" value="UniProtKB-ARBA"/>
</dbReference>
<dbReference type="PROSITE" id="PS50853">
    <property type="entry name" value="FN3"/>
    <property type="match status" value="4"/>
</dbReference>
<evidence type="ECO:0000313" key="6">
    <source>
        <dbReference type="EMBL" id="KAK3861972.1"/>
    </source>
</evidence>
<feature type="domain" description="Ig-like" evidence="4">
    <location>
        <begin position="2"/>
        <end position="102"/>
    </location>
</feature>
<protein>
    <recommendedName>
        <fullName evidence="8">Down syndrome cell adhesion molecule-like protein Dscam2</fullName>
    </recommendedName>
</protein>
<dbReference type="CDD" id="cd00096">
    <property type="entry name" value="Ig"/>
    <property type="match status" value="1"/>
</dbReference>
<evidence type="ECO:0000256" key="1">
    <source>
        <dbReference type="ARBA" id="ARBA00022737"/>
    </source>
</evidence>
<reference evidence="6" key="1">
    <citation type="submission" date="2023-10" db="EMBL/GenBank/DDBJ databases">
        <title>Genome assemblies of two species of porcelain crab, Petrolisthes cinctipes and Petrolisthes manimaculis (Anomura: Porcellanidae).</title>
        <authorList>
            <person name="Angst P."/>
        </authorList>
    </citation>
    <scope>NUCLEOTIDE SEQUENCE</scope>
    <source>
        <strain evidence="6">PB745_01</strain>
        <tissue evidence="6">Gill</tissue>
    </source>
</reference>
<accession>A0AAE1EV03</accession>
<dbReference type="EMBL" id="JAWQEG010004361">
    <property type="protein sequence ID" value="KAK3861972.1"/>
    <property type="molecule type" value="Genomic_DNA"/>
</dbReference>
<dbReference type="InterPro" id="IPR007110">
    <property type="entry name" value="Ig-like_dom"/>
</dbReference>
<proteinExistence type="predicted"/>
<keyword evidence="7" id="KW-1185">Reference proteome</keyword>
<dbReference type="SUPFAM" id="SSF48726">
    <property type="entry name" value="Immunoglobulin"/>
    <property type="match status" value="2"/>
</dbReference>
<dbReference type="InterPro" id="IPR003599">
    <property type="entry name" value="Ig_sub"/>
</dbReference>
<dbReference type="SMART" id="SM00409">
    <property type="entry name" value="IG"/>
    <property type="match status" value="2"/>
</dbReference>
<dbReference type="PANTHER" id="PTHR44170">
    <property type="entry name" value="PROTEIN SIDEKICK"/>
    <property type="match status" value="1"/>
</dbReference>
<dbReference type="Gene3D" id="2.60.40.10">
    <property type="entry name" value="Immunoglobulins"/>
    <property type="match status" value="6"/>
</dbReference>
<dbReference type="PANTHER" id="PTHR44170:SF56">
    <property type="entry name" value="FIBRONECTIN TYPE-III DOMAIN-CONTAINING PROTEIN"/>
    <property type="match status" value="1"/>
</dbReference>
<name>A0AAE1EV03_PETCI</name>
<evidence type="ECO:0000259" key="4">
    <source>
        <dbReference type="PROSITE" id="PS50835"/>
    </source>
</evidence>
<keyword evidence="2" id="KW-1015">Disulfide bond</keyword>
<comment type="caution">
    <text evidence="6">The sequence shown here is derived from an EMBL/GenBank/DDBJ whole genome shotgun (WGS) entry which is preliminary data.</text>
</comment>
<feature type="domain" description="Fibronectin type-III" evidence="5">
    <location>
        <begin position="302"/>
        <end position="402"/>
    </location>
</feature>
<dbReference type="InterPro" id="IPR036116">
    <property type="entry name" value="FN3_sf"/>
</dbReference>
<keyword evidence="1" id="KW-0677">Repeat</keyword>
<dbReference type="InterPro" id="IPR003598">
    <property type="entry name" value="Ig_sub2"/>
</dbReference>
<feature type="domain" description="Fibronectin type-III" evidence="5">
    <location>
        <begin position="508"/>
        <end position="599"/>
    </location>
</feature>
<dbReference type="SUPFAM" id="SSF49265">
    <property type="entry name" value="Fibronectin type III"/>
    <property type="match status" value="2"/>
</dbReference>
<dbReference type="CDD" id="cd00063">
    <property type="entry name" value="FN3"/>
    <property type="match status" value="4"/>
</dbReference>